<evidence type="ECO:0000313" key="2">
    <source>
        <dbReference type="Proteomes" id="UP000184485"/>
    </source>
</evidence>
<dbReference type="STRING" id="1122133.SAMN02745157_1485"/>
<dbReference type="Pfam" id="PF06169">
    <property type="entry name" value="DUF982"/>
    <property type="match status" value="1"/>
</dbReference>
<dbReference type="OrthoDB" id="8289987at2"/>
<gene>
    <name evidence="1" type="ORF">SAMN02745157_1485</name>
</gene>
<proteinExistence type="predicted"/>
<dbReference type="Proteomes" id="UP000184485">
    <property type="component" value="Unassembled WGS sequence"/>
</dbReference>
<dbReference type="Gene3D" id="6.10.250.730">
    <property type="match status" value="1"/>
</dbReference>
<protein>
    <recommendedName>
        <fullName evidence="3">DUF982 domain-containing protein</fullName>
    </recommendedName>
</protein>
<accession>A0A1M4YD58</accession>
<evidence type="ECO:0008006" key="3">
    <source>
        <dbReference type="Google" id="ProtNLM"/>
    </source>
</evidence>
<keyword evidence="2" id="KW-1185">Reference proteome</keyword>
<dbReference type="EMBL" id="FQUP01000001">
    <property type="protein sequence ID" value="SHF03538.1"/>
    <property type="molecule type" value="Genomic_DNA"/>
</dbReference>
<evidence type="ECO:0000313" key="1">
    <source>
        <dbReference type="EMBL" id="SHF03538.1"/>
    </source>
</evidence>
<name>A0A1M4YD58_9HYPH</name>
<dbReference type="InterPro" id="IPR010385">
    <property type="entry name" value="DUF982"/>
</dbReference>
<reference evidence="1 2" key="1">
    <citation type="submission" date="2016-11" db="EMBL/GenBank/DDBJ databases">
        <authorList>
            <person name="Jaros S."/>
            <person name="Januszkiewicz K."/>
            <person name="Wedrychowicz H."/>
        </authorList>
    </citation>
    <scope>NUCLEOTIDE SEQUENCE [LARGE SCALE GENOMIC DNA]</scope>
    <source>
        <strain evidence="1 2">DSM 19436</strain>
    </source>
</reference>
<dbReference type="AlphaFoldDB" id="A0A1M4YD58"/>
<dbReference type="RefSeq" id="WP_073052023.1">
    <property type="nucleotide sequence ID" value="NZ_FQUP01000001.1"/>
</dbReference>
<sequence>MGHPFPRVSVWETATASRGLTDVEGAARWLLDQWPDRVRRPRSYRPALKACLDVLEGNGTVERARAALIKAAADADILDKA</sequence>
<organism evidence="1 2">
    <name type="scientific">Kaistia soli DSM 19436</name>
    <dbReference type="NCBI Taxonomy" id="1122133"/>
    <lineage>
        <taxon>Bacteria</taxon>
        <taxon>Pseudomonadati</taxon>
        <taxon>Pseudomonadota</taxon>
        <taxon>Alphaproteobacteria</taxon>
        <taxon>Hyphomicrobiales</taxon>
        <taxon>Kaistiaceae</taxon>
        <taxon>Kaistia</taxon>
    </lineage>
</organism>